<keyword evidence="3" id="KW-1185">Reference proteome</keyword>
<dbReference type="PANTHER" id="PTHR33112">
    <property type="entry name" value="DOMAIN PROTEIN, PUTATIVE-RELATED"/>
    <property type="match status" value="1"/>
</dbReference>
<gene>
    <name evidence="2" type="ORF">SODALDRAFT_134324</name>
</gene>
<dbReference type="GeneID" id="39575210"/>
<evidence type="ECO:0000259" key="1">
    <source>
        <dbReference type="Pfam" id="PF06985"/>
    </source>
</evidence>
<dbReference type="Proteomes" id="UP000272025">
    <property type="component" value="Unassembled WGS sequence"/>
</dbReference>
<reference evidence="2 3" key="1">
    <citation type="journal article" date="2018" name="Mol. Ecol.">
        <title>The obligate alkalophilic soda-lake fungus Sodiomyces alkalinus has shifted to a protein diet.</title>
        <authorList>
            <person name="Grum-Grzhimaylo A.A."/>
            <person name="Falkoski D.L."/>
            <person name="van den Heuvel J."/>
            <person name="Valero-Jimenez C.A."/>
            <person name="Min B."/>
            <person name="Choi I.G."/>
            <person name="Lipzen A."/>
            <person name="Daum C.G."/>
            <person name="Aanen D.K."/>
            <person name="Tsang A."/>
            <person name="Henrissat B."/>
            <person name="Bilanenko E.N."/>
            <person name="de Vries R.P."/>
            <person name="van Kan J.A.L."/>
            <person name="Grigoriev I.V."/>
            <person name="Debets A.J.M."/>
        </authorList>
    </citation>
    <scope>NUCLEOTIDE SEQUENCE [LARGE SCALE GENOMIC DNA]</scope>
    <source>
        <strain evidence="2 3">F11</strain>
    </source>
</reference>
<sequence length="168" mass="18985">MRSGPRGCLSPRVREMNSIYQGSYFTLVAGSGDNANSDLPGVRLHPRAPRQLVARINPDLKMAAVHGIDWHLRRSAYRERGWTLQELVLPRRTIIFINNPVYFSCPATRPTSSASSGRKTLIRWNSYDQNDDVNDLDCHEEYEEPRRIALWGGRICRVPAAVGRSPAP</sequence>
<proteinExistence type="predicted"/>
<feature type="domain" description="Heterokaryon incompatibility" evidence="1">
    <location>
        <begin position="12"/>
        <end position="86"/>
    </location>
</feature>
<dbReference type="InterPro" id="IPR010730">
    <property type="entry name" value="HET"/>
</dbReference>
<organism evidence="2 3">
    <name type="scientific">Sodiomyces alkalinus (strain CBS 110278 / VKM F-3762 / F11)</name>
    <name type="common">Alkaliphilic filamentous fungus</name>
    <dbReference type="NCBI Taxonomy" id="1314773"/>
    <lineage>
        <taxon>Eukaryota</taxon>
        <taxon>Fungi</taxon>
        <taxon>Dikarya</taxon>
        <taxon>Ascomycota</taxon>
        <taxon>Pezizomycotina</taxon>
        <taxon>Sordariomycetes</taxon>
        <taxon>Hypocreomycetidae</taxon>
        <taxon>Glomerellales</taxon>
        <taxon>Plectosphaerellaceae</taxon>
        <taxon>Sodiomyces</taxon>
    </lineage>
</organism>
<evidence type="ECO:0000313" key="2">
    <source>
        <dbReference type="EMBL" id="ROT39614.1"/>
    </source>
</evidence>
<dbReference type="PANTHER" id="PTHR33112:SF16">
    <property type="entry name" value="HETEROKARYON INCOMPATIBILITY DOMAIN-CONTAINING PROTEIN"/>
    <property type="match status" value="1"/>
</dbReference>
<dbReference type="AlphaFoldDB" id="A0A3N2PYP6"/>
<dbReference type="RefSeq" id="XP_028467420.1">
    <property type="nucleotide sequence ID" value="XM_028606732.1"/>
</dbReference>
<protein>
    <recommendedName>
        <fullName evidence="1">Heterokaryon incompatibility domain-containing protein</fullName>
    </recommendedName>
</protein>
<dbReference type="OrthoDB" id="2975793at2759"/>
<dbReference type="Pfam" id="PF06985">
    <property type="entry name" value="HET"/>
    <property type="match status" value="1"/>
</dbReference>
<dbReference type="EMBL" id="ML119053">
    <property type="protein sequence ID" value="ROT39614.1"/>
    <property type="molecule type" value="Genomic_DNA"/>
</dbReference>
<evidence type="ECO:0000313" key="3">
    <source>
        <dbReference type="Proteomes" id="UP000272025"/>
    </source>
</evidence>
<name>A0A3N2PYP6_SODAK</name>
<accession>A0A3N2PYP6</accession>